<dbReference type="OrthoDB" id="9782163at2"/>
<gene>
    <name evidence="7" type="primary">bioM</name>
    <name evidence="6" type="ORF">TL5118_02125</name>
    <name evidence="7" type="ORF">TL5120_03640</name>
</gene>
<evidence type="ECO:0000313" key="7">
    <source>
        <dbReference type="EMBL" id="CUH73823.1"/>
    </source>
</evidence>
<dbReference type="SUPFAM" id="SSF52540">
    <property type="entry name" value="P-loop containing nucleoside triphosphate hydrolases"/>
    <property type="match status" value="1"/>
</dbReference>
<organism evidence="7 9">
    <name type="scientific">Thalassovita autumnalis</name>
    <dbReference type="NCBI Taxonomy" id="2072972"/>
    <lineage>
        <taxon>Bacteria</taxon>
        <taxon>Pseudomonadati</taxon>
        <taxon>Pseudomonadota</taxon>
        <taxon>Alphaproteobacteria</taxon>
        <taxon>Rhodobacterales</taxon>
        <taxon>Roseobacteraceae</taxon>
        <taxon>Thalassovita</taxon>
    </lineage>
</organism>
<dbReference type="SMART" id="SM00382">
    <property type="entry name" value="AAA"/>
    <property type="match status" value="1"/>
</dbReference>
<dbReference type="Proteomes" id="UP000051887">
    <property type="component" value="Unassembled WGS sequence"/>
</dbReference>
<dbReference type="EMBL" id="CYSC01000043">
    <property type="protein sequence ID" value="CUH73823.1"/>
    <property type="molecule type" value="Genomic_DNA"/>
</dbReference>
<dbReference type="PANTHER" id="PTHR43553">
    <property type="entry name" value="HEAVY METAL TRANSPORTER"/>
    <property type="match status" value="1"/>
</dbReference>
<accession>A0A0P1GDP6</accession>
<dbReference type="GO" id="GO:0042626">
    <property type="term" value="F:ATPase-coupled transmembrane transporter activity"/>
    <property type="evidence" value="ECO:0007669"/>
    <property type="project" value="TreeGrafter"/>
</dbReference>
<sequence length="260" mass="28232">MHSHEDGNTPGQSAASQVETLNPACKVEITDLRYLRDGVEIFNGLNLSLREHRIGVIGRNGSGKSQLARLIAGLAPADEGTVTVNGVAVAKERLQALRTVGILFQNPDHQIIFPTVGEELTFGLVAQGMPKDDAQAKARVTLEKFKRPDWYDRSIQTLSQGQRHLVCLMAVLAMNPGVIVLDEPFAGLDLPTTLSLTRYLDGVSPALIHISHDLDALADYDRVLWVEQGRIERDGPAKEVIAAYVAAMKGQGSSDDFADL</sequence>
<dbReference type="Gene3D" id="3.40.50.300">
    <property type="entry name" value="P-loop containing nucleotide triphosphate hydrolases"/>
    <property type="match status" value="1"/>
</dbReference>
<reference evidence="7 9" key="2">
    <citation type="submission" date="2015-09" db="EMBL/GenBank/DDBJ databases">
        <authorList>
            <consortium name="Swine Surveillance"/>
        </authorList>
    </citation>
    <scope>NUCLEOTIDE SEQUENCE [LARGE SCALE GENOMIC DNA]</scope>
    <source>
        <strain evidence="7 9">5120</strain>
    </source>
</reference>
<dbReference type="RefSeq" id="WP_082626414.1">
    <property type="nucleotide sequence ID" value="NZ_CYSB01000029.1"/>
</dbReference>
<keyword evidence="8" id="KW-1185">Reference proteome</keyword>
<evidence type="ECO:0000256" key="4">
    <source>
        <dbReference type="ARBA" id="ARBA00022840"/>
    </source>
</evidence>
<comment type="similarity">
    <text evidence="1">Belongs to the ABC transporter superfamily.</text>
</comment>
<dbReference type="GO" id="GO:0005524">
    <property type="term" value="F:ATP binding"/>
    <property type="evidence" value="ECO:0007669"/>
    <property type="project" value="UniProtKB-KW"/>
</dbReference>
<evidence type="ECO:0000313" key="6">
    <source>
        <dbReference type="EMBL" id="CUH67284.1"/>
    </source>
</evidence>
<evidence type="ECO:0000313" key="9">
    <source>
        <dbReference type="Proteomes" id="UP000051887"/>
    </source>
</evidence>
<dbReference type="EC" id="3.6.3.-" evidence="7"/>
<dbReference type="PANTHER" id="PTHR43553:SF24">
    <property type="entry name" value="ENERGY-COUPLING FACTOR TRANSPORTER ATP-BINDING PROTEIN ECFA1"/>
    <property type="match status" value="1"/>
</dbReference>
<dbReference type="GO" id="GO:0043190">
    <property type="term" value="C:ATP-binding cassette (ABC) transporter complex"/>
    <property type="evidence" value="ECO:0007669"/>
    <property type="project" value="TreeGrafter"/>
</dbReference>
<evidence type="ECO:0000256" key="1">
    <source>
        <dbReference type="ARBA" id="ARBA00005417"/>
    </source>
</evidence>
<dbReference type="CDD" id="cd03225">
    <property type="entry name" value="ABC_cobalt_CbiO_domain1"/>
    <property type="match status" value="1"/>
</dbReference>
<evidence type="ECO:0000313" key="8">
    <source>
        <dbReference type="Proteomes" id="UP000051086"/>
    </source>
</evidence>
<dbReference type="InterPro" id="IPR027417">
    <property type="entry name" value="P-loop_NTPase"/>
</dbReference>
<dbReference type="AlphaFoldDB" id="A0A0P1GDP6"/>
<dbReference type="InterPro" id="IPR003439">
    <property type="entry name" value="ABC_transporter-like_ATP-bd"/>
</dbReference>
<dbReference type="InterPro" id="IPR050095">
    <property type="entry name" value="ECF_ABC_transporter_ATP-bd"/>
</dbReference>
<dbReference type="Pfam" id="PF00005">
    <property type="entry name" value="ABC_tran"/>
    <property type="match status" value="1"/>
</dbReference>
<dbReference type="PROSITE" id="PS50893">
    <property type="entry name" value="ABC_TRANSPORTER_2"/>
    <property type="match status" value="1"/>
</dbReference>
<name>A0A0P1GDP6_9RHOB</name>
<dbReference type="InterPro" id="IPR003593">
    <property type="entry name" value="AAA+_ATPase"/>
</dbReference>
<reference evidence="6 8" key="1">
    <citation type="submission" date="2015-09" db="EMBL/GenBank/DDBJ databases">
        <authorList>
            <person name="Rodrigo-Torres L."/>
            <person name="Arahal D.R."/>
        </authorList>
    </citation>
    <scope>NUCLEOTIDE SEQUENCE [LARGE SCALE GENOMIC DNA]</scope>
    <source>
        <strain evidence="6 8">CECT 5118</strain>
    </source>
</reference>
<dbReference type="Proteomes" id="UP000051086">
    <property type="component" value="Unassembled WGS sequence"/>
</dbReference>
<keyword evidence="4 7" id="KW-0067">ATP-binding</keyword>
<evidence type="ECO:0000256" key="2">
    <source>
        <dbReference type="ARBA" id="ARBA00022448"/>
    </source>
</evidence>
<evidence type="ECO:0000256" key="3">
    <source>
        <dbReference type="ARBA" id="ARBA00022741"/>
    </source>
</evidence>
<keyword evidence="7" id="KW-0378">Hydrolase</keyword>
<protein>
    <submittedName>
        <fullName evidence="7">Biotin transport ATP-binding protein BioM</fullName>
        <ecNumber evidence="7">3.6.3.-</ecNumber>
    </submittedName>
</protein>
<keyword evidence="3" id="KW-0547">Nucleotide-binding</keyword>
<dbReference type="GO" id="GO:0016887">
    <property type="term" value="F:ATP hydrolysis activity"/>
    <property type="evidence" value="ECO:0007669"/>
    <property type="project" value="InterPro"/>
</dbReference>
<evidence type="ECO:0000259" key="5">
    <source>
        <dbReference type="PROSITE" id="PS50893"/>
    </source>
</evidence>
<dbReference type="InterPro" id="IPR015856">
    <property type="entry name" value="ABC_transpr_CbiO/EcfA_su"/>
</dbReference>
<dbReference type="EMBL" id="CYSB01000029">
    <property type="protein sequence ID" value="CUH67284.1"/>
    <property type="molecule type" value="Genomic_DNA"/>
</dbReference>
<proteinExistence type="inferred from homology"/>
<keyword evidence="2" id="KW-0813">Transport</keyword>
<feature type="domain" description="ABC transporter" evidence="5">
    <location>
        <begin position="27"/>
        <end position="253"/>
    </location>
</feature>